<protein>
    <submittedName>
        <fullName evidence="4">Pilus assembly protein PilA</fullName>
    </submittedName>
</protein>
<keyword evidence="5" id="KW-1185">Reference proteome</keyword>
<dbReference type="GO" id="GO:0043107">
    <property type="term" value="P:type IV pilus-dependent motility"/>
    <property type="evidence" value="ECO:0007669"/>
    <property type="project" value="TreeGrafter"/>
</dbReference>
<feature type="transmembrane region" description="Helical" evidence="3">
    <location>
        <begin position="12"/>
        <end position="34"/>
    </location>
</feature>
<evidence type="ECO:0000313" key="5">
    <source>
        <dbReference type="Proteomes" id="UP000286976"/>
    </source>
</evidence>
<keyword evidence="2" id="KW-0488">Methylation</keyword>
<name>A0A432X7U1_9GAMM</name>
<proteinExistence type="inferred from homology"/>
<evidence type="ECO:0000313" key="4">
    <source>
        <dbReference type="EMBL" id="RUO42902.1"/>
    </source>
</evidence>
<dbReference type="OrthoDB" id="5918848at2"/>
<dbReference type="GO" id="GO:0044096">
    <property type="term" value="C:type IV pilus"/>
    <property type="evidence" value="ECO:0007669"/>
    <property type="project" value="TreeGrafter"/>
</dbReference>
<organism evidence="4 5">
    <name type="scientific">Aliidiomarina taiwanensis</name>
    <dbReference type="NCBI Taxonomy" id="946228"/>
    <lineage>
        <taxon>Bacteria</taxon>
        <taxon>Pseudomonadati</taxon>
        <taxon>Pseudomonadota</taxon>
        <taxon>Gammaproteobacteria</taxon>
        <taxon>Alteromonadales</taxon>
        <taxon>Idiomarinaceae</taxon>
        <taxon>Aliidiomarina</taxon>
    </lineage>
</organism>
<sequence>MRYSVFLFRGFSLIELMIVVAILGILSTLAVPAFTDYTQRAQATTSYLALQPWQTAIALCWQEQGSLDPCNQLGSAGIPPEPNPYPQGVEKLTMGNVSGALRANLSARDSQGNLLTIEVQPVVQTTQLSWQLLCSDYALGSRLKHCAGPLPAST</sequence>
<dbReference type="Pfam" id="PF07963">
    <property type="entry name" value="N_methyl"/>
    <property type="match status" value="1"/>
</dbReference>
<gene>
    <name evidence="4" type="ORF">CWE15_05740</name>
</gene>
<dbReference type="SUPFAM" id="SSF54523">
    <property type="entry name" value="Pili subunits"/>
    <property type="match status" value="1"/>
</dbReference>
<keyword evidence="3" id="KW-1133">Transmembrane helix</keyword>
<comment type="caution">
    <text evidence="4">The sequence shown here is derived from an EMBL/GenBank/DDBJ whole genome shotgun (WGS) entry which is preliminary data.</text>
</comment>
<dbReference type="PANTHER" id="PTHR30093:SF34">
    <property type="entry name" value="PREPILIN PEPTIDASE-DEPENDENT PROTEIN D"/>
    <property type="match status" value="1"/>
</dbReference>
<evidence type="ECO:0000256" key="3">
    <source>
        <dbReference type="SAM" id="Phobius"/>
    </source>
</evidence>
<evidence type="ECO:0000256" key="1">
    <source>
        <dbReference type="ARBA" id="ARBA00005233"/>
    </source>
</evidence>
<dbReference type="InterPro" id="IPR045584">
    <property type="entry name" value="Pilin-like"/>
</dbReference>
<dbReference type="PROSITE" id="PS00409">
    <property type="entry name" value="PROKAR_NTER_METHYL"/>
    <property type="match status" value="1"/>
</dbReference>
<dbReference type="AlphaFoldDB" id="A0A432X7U1"/>
<dbReference type="InterPro" id="IPR012902">
    <property type="entry name" value="N_methyl_site"/>
</dbReference>
<dbReference type="EMBL" id="PIPQ01000002">
    <property type="protein sequence ID" value="RUO42902.1"/>
    <property type="molecule type" value="Genomic_DNA"/>
</dbReference>
<comment type="similarity">
    <text evidence="1">Belongs to the N-Me-Phe pilin family.</text>
</comment>
<dbReference type="RefSeq" id="WP_126757117.1">
    <property type="nucleotide sequence ID" value="NZ_PIPQ01000002.1"/>
</dbReference>
<evidence type="ECO:0000256" key="2">
    <source>
        <dbReference type="ARBA" id="ARBA00022481"/>
    </source>
</evidence>
<dbReference type="PANTHER" id="PTHR30093">
    <property type="entry name" value="GENERAL SECRETION PATHWAY PROTEIN G"/>
    <property type="match status" value="1"/>
</dbReference>
<keyword evidence="3" id="KW-0472">Membrane</keyword>
<dbReference type="Proteomes" id="UP000286976">
    <property type="component" value="Unassembled WGS sequence"/>
</dbReference>
<accession>A0A432X7U1</accession>
<reference evidence="4 5" key="1">
    <citation type="journal article" date="2011" name="Front. Microbiol.">
        <title>Genomic signatures of strain selection and enhancement in Bacillus atrophaeus var. globigii, a historical biowarfare simulant.</title>
        <authorList>
            <person name="Gibbons H.S."/>
            <person name="Broomall S.M."/>
            <person name="McNew L.A."/>
            <person name="Daligault H."/>
            <person name="Chapman C."/>
            <person name="Bruce D."/>
            <person name="Karavis M."/>
            <person name="Krepps M."/>
            <person name="McGregor P.A."/>
            <person name="Hong C."/>
            <person name="Park K.H."/>
            <person name="Akmal A."/>
            <person name="Feldman A."/>
            <person name="Lin J.S."/>
            <person name="Chang W.E."/>
            <person name="Higgs B.W."/>
            <person name="Demirev P."/>
            <person name="Lindquist J."/>
            <person name="Liem A."/>
            <person name="Fochler E."/>
            <person name="Read T.D."/>
            <person name="Tapia R."/>
            <person name="Johnson S."/>
            <person name="Bishop-Lilly K.A."/>
            <person name="Detter C."/>
            <person name="Han C."/>
            <person name="Sozhamannan S."/>
            <person name="Rosenzweig C.N."/>
            <person name="Skowronski E.W."/>
        </authorList>
    </citation>
    <scope>NUCLEOTIDE SEQUENCE [LARGE SCALE GENOMIC DNA]</scope>
    <source>
        <strain evidence="4 5">AIT1</strain>
    </source>
</reference>
<dbReference type="Gene3D" id="3.30.700.10">
    <property type="entry name" value="Glycoprotein, Type 4 Pilin"/>
    <property type="match status" value="1"/>
</dbReference>
<keyword evidence="3" id="KW-0812">Transmembrane</keyword>
<dbReference type="NCBIfam" id="TIGR02532">
    <property type="entry name" value="IV_pilin_GFxxxE"/>
    <property type="match status" value="1"/>
</dbReference>